<dbReference type="KEGG" id="lby:Lbys_0518"/>
<dbReference type="PANTHER" id="PTHR12526">
    <property type="entry name" value="GLYCOSYLTRANSFERASE"/>
    <property type="match status" value="1"/>
</dbReference>
<dbReference type="Pfam" id="PF13439">
    <property type="entry name" value="Glyco_transf_4"/>
    <property type="match status" value="1"/>
</dbReference>
<dbReference type="CAZy" id="GT4">
    <property type="family name" value="Glycosyltransferase Family 4"/>
</dbReference>
<dbReference type="GO" id="GO:0005975">
    <property type="term" value="P:carbohydrate metabolic process"/>
    <property type="evidence" value="ECO:0007669"/>
    <property type="project" value="InterPro"/>
</dbReference>
<keyword evidence="3" id="KW-0808">Transferase</keyword>
<evidence type="ECO:0000259" key="2">
    <source>
        <dbReference type="Pfam" id="PF13439"/>
    </source>
</evidence>
<dbReference type="GO" id="GO:0016757">
    <property type="term" value="F:glycosyltransferase activity"/>
    <property type="evidence" value="ECO:0007669"/>
    <property type="project" value="InterPro"/>
</dbReference>
<dbReference type="STRING" id="649349.Lbys_0518"/>
<dbReference type="eggNOG" id="COG0438">
    <property type="taxonomic scope" value="Bacteria"/>
</dbReference>
<reference key="1">
    <citation type="submission" date="2010-11" db="EMBL/GenBank/DDBJ databases">
        <title>The complete genome of Leadbetterella byssophila DSM 17132.</title>
        <authorList>
            <consortium name="US DOE Joint Genome Institute (JGI-PGF)"/>
            <person name="Lucas S."/>
            <person name="Copeland A."/>
            <person name="Lapidus A."/>
            <person name="Glavina del Rio T."/>
            <person name="Dalin E."/>
            <person name="Tice H."/>
            <person name="Bruce D."/>
            <person name="Goodwin L."/>
            <person name="Pitluck S."/>
            <person name="Kyrpides N."/>
            <person name="Mavromatis K."/>
            <person name="Ivanova N."/>
            <person name="Teshima H."/>
            <person name="Brettin T."/>
            <person name="Detter J.C."/>
            <person name="Han C."/>
            <person name="Tapia R."/>
            <person name="Land M."/>
            <person name="Hauser L."/>
            <person name="Markowitz V."/>
            <person name="Cheng J.-F."/>
            <person name="Hugenholtz P."/>
            <person name="Woyke T."/>
            <person name="Wu D."/>
            <person name="Tindall B."/>
            <person name="Pomrenke H.G."/>
            <person name="Brambilla E."/>
            <person name="Klenk H.-P."/>
            <person name="Eisen J.A."/>
        </authorList>
    </citation>
    <scope>NUCLEOTIDE SEQUENCE [LARGE SCALE GENOMIC DNA]</scope>
    <source>
        <strain>DSM 17132</strain>
    </source>
</reference>
<gene>
    <name evidence="3" type="ordered locus">Lbys_0518</name>
</gene>
<dbReference type="EMBL" id="CP002305">
    <property type="protein sequence ID" value="ADQ16290.1"/>
    <property type="molecule type" value="Genomic_DNA"/>
</dbReference>
<dbReference type="InterPro" id="IPR001296">
    <property type="entry name" value="Glyco_trans_1"/>
</dbReference>
<dbReference type="CDD" id="cd03822">
    <property type="entry name" value="GT4_mannosyltransferase-like"/>
    <property type="match status" value="1"/>
</dbReference>
<organism evidence="3 4">
    <name type="scientific">Leadbetterella byssophila (strain DSM 17132 / JCM 16389 / KACC 11308 / NBRC 106382 / 4M15)</name>
    <dbReference type="NCBI Taxonomy" id="649349"/>
    <lineage>
        <taxon>Bacteria</taxon>
        <taxon>Pseudomonadati</taxon>
        <taxon>Bacteroidota</taxon>
        <taxon>Cytophagia</taxon>
        <taxon>Cytophagales</taxon>
        <taxon>Leadbetterellaceae</taxon>
        <taxon>Leadbetterella</taxon>
    </lineage>
</organism>
<feature type="domain" description="Glycosyltransferase subfamily 4-like N-terminal" evidence="2">
    <location>
        <begin position="16"/>
        <end position="166"/>
    </location>
</feature>
<dbReference type="OrthoDB" id="9765330at2"/>
<evidence type="ECO:0000313" key="3">
    <source>
        <dbReference type="EMBL" id="ADQ16290.1"/>
    </source>
</evidence>
<dbReference type="SUPFAM" id="SSF48208">
    <property type="entry name" value="Six-hairpin glycosidases"/>
    <property type="match status" value="1"/>
</dbReference>
<dbReference type="AlphaFoldDB" id="E4RXE5"/>
<dbReference type="Gene3D" id="3.40.50.2000">
    <property type="entry name" value="Glycogen Phosphorylase B"/>
    <property type="match status" value="2"/>
</dbReference>
<dbReference type="Proteomes" id="UP000007435">
    <property type="component" value="Chromosome"/>
</dbReference>
<dbReference type="PANTHER" id="PTHR12526:SF572">
    <property type="entry name" value="BLL5144 PROTEIN"/>
    <property type="match status" value="1"/>
</dbReference>
<proteinExistence type="predicted"/>
<evidence type="ECO:0000313" key="4">
    <source>
        <dbReference type="Proteomes" id="UP000007435"/>
    </source>
</evidence>
<dbReference type="InterPro" id="IPR008928">
    <property type="entry name" value="6-hairpin_glycosidase_sf"/>
</dbReference>
<evidence type="ECO:0000259" key="1">
    <source>
        <dbReference type="Pfam" id="PF00534"/>
    </source>
</evidence>
<dbReference type="Pfam" id="PF00534">
    <property type="entry name" value="Glycos_transf_1"/>
    <property type="match status" value="1"/>
</dbReference>
<sequence length="740" mass="84697">MNKLALIGNFPPRKCGIATFSKDLFDGLIMNGVSVSVVAINDGLKNYSYPPEVEFEIEQNEVSTYIKAANYLNSNNFDAVILQHEYGIFGGRDGRHIVQLLKRLQMPVVTTLHTILDRPTEGQRDVLQEITGLSRKLISISQKGIELLKEVYDIPESKCAHIHHGVHEILTQNRDQVRKKLGVEDKKVLLTFGLLSRNKSIEVVIKALPEVVERNPDVMYIVLGETHPHVLKREGEDYRHSLLRLVSKLKLDKHVIFINRFTTNKELFDFLQLCDIYIIPYLGEKQISSGTLIYTMGAARPIISTPFWYAKEMLAENRGLLFDFNDAEQLSQKILYLLDNEEERKSIGENALALAKQCYWPNIGKQYVELLQGISWDDISATRFQLSNDLEFSLPLSPVNLHHLRVLTDDTGIFQHARYSIPDRTHGYCVDDNARALMLSVMLQNDLQDVDELNRLTSIYLSFVDYAYNESNGKFRNFMSYDRKWLEEEGSEDSVGRTMWALGYTAAQTRVSNFYHHSNSLFFRGLQKVDYIRHPRALAYLILGMVHHAEAHGDPTVIEQLRSKLGQLNAFFDPCIDKEWLWFDPIVTYANSRIPQALIAGGHYFKDEELVKRGLKILDWLIDKQFSEHLFSPIGNQGWLTPEGKAEYDQQPLEAHGMIDACLQAEMVMKDGRYAEYALKAFAWFMGENSSSAVLYDFSTGGCRDGLHSEGANMNQGAESTLSWMMSLISISYYLRRKKQ</sequence>
<accession>E4RXE5</accession>
<reference evidence="3 4" key="2">
    <citation type="journal article" date="2011" name="Stand. Genomic Sci.">
        <title>Complete genome sequence of Leadbetterella byssophila type strain (4M15).</title>
        <authorList>
            <person name="Abt B."/>
            <person name="Teshima H."/>
            <person name="Lucas S."/>
            <person name="Lapidus A."/>
            <person name="Del Rio T.G."/>
            <person name="Nolan M."/>
            <person name="Tice H."/>
            <person name="Cheng J.F."/>
            <person name="Pitluck S."/>
            <person name="Liolios K."/>
            <person name="Pagani I."/>
            <person name="Ivanova N."/>
            <person name="Mavromatis K."/>
            <person name="Pati A."/>
            <person name="Tapia R."/>
            <person name="Han C."/>
            <person name="Goodwin L."/>
            <person name="Chen A."/>
            <person name="Palaniappan K."/>
            <person name="Land M."/>
            <person name="Hauser L."/>
            <person name="Chang Y.J."/>
            <person name="Jeffries C.D."/>
            <person name="Rohde M."/>
            <person name="Goker M."/>
            <person name="Tindall B.J."/>
            <person name="Detter J.C."/>
            <person name="Woyke T."/>
            <person name="Bristow J."/>
            <person name="Eisen J.A."/>
            <person name="Markowitz V."/>
            <person name="Hugenholtz P."/>
            <person name="Klenk H.P."/>
            <person name="Kyrpides N.C."/>
        </authorList>
    </citation>
    <scope>NUCLEOTIDE SEQUENCE [LARGE SCALE GENOMIC DNA]</scope>
    <source>
        <strain evidence="4">DSM 17132 / JCM 16389 / KACC 11308 / NBRC 106382 / 4M15</strain>
    </source>
</reference>
<dbReference type="SUPFAM" id="SSF53756">
    <property type="entry name" value="UDP-Glycosyltransferase/glycogen phosphorylase"/>
    <property type="match status" value="1"/>
</dbReference>
<protein>
    <submittedName>
        <fullName evidence="3">Glycosyl transferase group 1</fullName>
    </submittedName>
</protein>
<dbReference type="InterPro" id="IPR028098">
    <property type="entry name" value="Glyco_trans_4-like_N"/>
</dbReference>
<dbReference type="RefSeq" id="WP_013407344.1">
    <property type="nucleotide sequence ID" value="NC_014655.1"/>
</dbReference>
<feature type="domain" description="Glycosyl transferase family 1" evidence="1">
    <location>
        <begin position="174"/>
        <end position="351"/>
    </location>
</feature>
<dbReference type="HOGENOM" id="CLU_365505_0_0_10"/>
<keyword evidence="4" id="KW-1185">Reference proteome</keyword>
<name>E4RXE5_LEAB4</name>